<dbReference type="RefSeq" id="WP_144990695.1">
    <property type="nucleotide sequence ID" value="NZ_VNJK01000001.1"/>
</dbReference>
<dbReference type="Proteomes" id="UP000318102">
    <property type="component" value="Unassembled WGS sequence"/>
</dbReference>
<feature type="transmembrane region" description="Helical" evidence="1">
    <location>
        <begin position="151"/>
        <end position="171"/>
    </location>
</feature>
<dbReference type="Pfam" id="PF10067">
    <property type="entry name" value="DUF2306"/>
    <property type="match status" value="1"/>
</dbReference>
<keyword evidence="1" id="KW-0812">Transmembrane</keyword>
<protein>
    <submittedName>
        <fullName evidence="2">DUF2306 domain-containing protein</fullName>
    </submittedName>
</protein>
<dbReference type="InterPro" id="IPR018750">
    <property type="entry name" value="DUF2306_membrane"/>
</dbReference>
<keyword evidence="1" id="KW-0472">Membrane</keyword>
<evidence type="ECO:0000313" key="3">
    <source>
        <dbReference type="Proteomes" id="UP000318102"/>
    </source>
</evidence>
<evidence type="ECO:0000256" key="1">
    <source>
        <dbReference type="SAM" id="Phobius"/>
    </source>
</evidence>
<name>A0A559J1R7_9BACL</name>
<feature type="transmembrane region" description="Helical" evidence="1">
    <location>
        <begin position="119"/>
        <end position="139"/>
    </location>
</feature>
<dbReference type="AlphaFoldDB" id="A0A559J1R7"/>
<reference evidence="2 3" key="1">
    <citation type="submission" date="2019-07" db="EMBL/GenBank/DDBJ databases">
        <authorList>
            <person name="Kim J."/>
        </authorList>
    </citation>
    <scope>NUCLEOTIDE SEQUENCE [LARGE SCALE GENOMIC DNA]</scope>
    <source>
        <strain evidence="2 3">N4</strain>
    </source>
</reference>
<dbReference type="EMBL" id="VNJK01000001">
    <property type="protein sequence ID" value="TVX93830.1"/>
    <property type="molecule type" value="Genomic_DNA"/>
</dbReference>
<dbReference type="OrthoDB" id="195502at2"/>
<feature type="transmembrane region" description="Helical" evidence="1">
    <location>
        <begin position="49"/>
        <end position="76"/>
    </location>
</feature>
<gene>
    <name evidence="2" type="ORF">FPZ44_12675</name>
</gene>
<sequence>MLKRKSLYTILALVSFGIIVYASYFNFIHDPQAEAFLSHKEGLKRPLQLPLWLNVMYVHVVFACVTLVSGLLNFSSQLLKSNRQLHRVNGYIYVVSVFMVALTSGYMAPYSTGGKASSIAFNMLNIIWPFMNGMAIISIRKKRLLQHRKWMIRSFAYCFTNTLIHLITYVMHKGFGFAYVSSYTISIYCSLIILPILAEVVIRTTLPRSEQAVQMK</sequence>
<keyword evidence="3" id="KW-1185">Reference proteome</keyword>
<feature type="transmembrane region" description="Helical" evidence="1">
    <location>
        <begin position="88"/>
        <end position="107"/>
    </location>
</feature>
<proteinExistence type="predicted"/>
<feature type="transmembrane region" description="Helical" evidence="1">
    <location>
        <begin position="7"/>
        <end position="29"/>
    </location>
</feature>
<keyword evidence="1" id="KW-1133">Transmembrane helix</keyword>
<organism evidence="2 3">
    <name type="scientific">Paenibacillus agilis</name>
    <dbReference type="NCBI Taxonomy" id="3020863"/>
    <lineage>
        <taxon>Bacteria</taxon>
        <taxon>Bacillati</taxon>
        <taxon>Bacillota</taxon>
        <taxon>Bacilli</taxon>
        <taxon>Bacillales</taxon>
        <taxon>Paenibacillaceae</taxon>
        <taxon>Paenibacillus</taxon>
    </lineage>
</organism>
<accession>A0A559J1R7</accession>
<comment type="caution">
    <text evidence="2">The sequence shown here is derived from an EMBL/GenBank/DDBJ whole genome shotgun (WGS) entry which is preliminary data.</text>
</comment>
<evidence type="ECO:0000313" key="2">
    <source>
        <dbReference type="EMBL" id="TVX93830.1"/>
    </source>
</evidence>
<feature type="transmembrane region" description="Helical" evidence="1">
    <location>
        <begin position="177"/>
        <end position="198"/>
    </location>
</feature>